<dbReference type="InterPro" id="IPR014948">
    <property type="entry name" value="BrxA"/>
</dbReference>
<keyword evidence="2" id="KW-1185">Reference proteome</keyword>
<dbReference type="Proteomes" id="UP001595640">
    <property type="component" value="Unassembled WGS sequence"/>
</dbReference>
<evidence type="ECO:0000313" key="1">
    <source>
        <dbReference type="EMBL" id="MFC3294118.1"/>
    </source>
</evidence>
<dbReference type="EMBL" id="JBHRUH010000040">
    <property type="protein sequence ID" value="MFC3294118.1"/>
    <property type="molecule type" value="Genomic_DNA"/>
</dbReference>
<organism evidence="1 2">
    <name type="scientific">Modicisalibacter luteus</name>
    <dbReference type="NCBI Taxonomy" id="453962"/>
    <lineage>
        <taxon>Bacteria</taxon>
        <taxon>Pseudomonadati</taxon>
        <taxon>Pseudomonadota</taxon>
        <taxon>Gammaproteobacteria</taxon>
        <taxon>Oceanospirillales</taxon>
        <taxon>Halomonadaceae</taxon>
        <taxon>Modicisalibacter</taxon>
    </lineage>
</organism>
<gene>
    <name evidence="1" type="ORF">ACFOEI_18915</name>
</gene>
<dbReference type="Gene3D" id="1.10.3540.10">
    <property type="entry name" value="uncharacterized protein from magnetospirillum magneticum domain"/>
    <property type="match status" value="1"/>
</dbReference>
<accession>A0ABV7M5G6</accession>
<name>A0ABV7M5G6_9GAMM</name>
<evidence type="ECO:0000313" key="2">
    <source>
        <dbReference type="Proteomes" id="UP001595640"/>
    </source>
</evidence>
<comment type="caution">
    <text evidence="1">The sequence shown here is derived from an EMBL/GenBank/DDBJ whole genome shotgun (WGS) entry which is preliminary data.</text>
</comment>
<dbReference type="RefSeq" id="WP_019020103.1">
    <property type="nucleotide sequence ID" value="NZ_BMXD01000009.1"/>
</dbReference>
<sequence length="204" mass="23770">MSQGRYRISFTSGSLYHRESVKLAELYLSLHDWEKVRAQALADNLLQARTESTAKRTCREAIARLKTLNDGELAFLPEANHQDQAHLLWVAVCRLYRFIADFAMEVLRERYVAMKLDLSFEDFDAFYNRKSEWHDELDSASASTRDKLRQVLFRMLREAGLLGKDKTINAVLLSPRLVELLRQNNPDEFLYFPVYESDIKGMSK</sequence>
<dbReference type="Pfam" id="PF08849">
    <property type="entry name" value="BrxA"/>
    <property type="match status" value="1"/>
</dbReference>
<reference evidence="2" key="1">
    <citation type="journal article" date="2019" name="Int. J. Syst. Evol. Microbiol.">
        <title>The Global Catalogue of Microorganisms (GCM) 10K type strain sequencing project: providing services to taxonomists for standard genome sequencing and annotation.</title>
        <authorList>
            <consortium name="The Broad Institute Genomics Platform"/>
            <consortium name="The Broad Institute Genome Sequencing Center for Infectious Disease"/>
            <person name="Wu L."/>
            <person name="Ma J."/>
        </authorList>
    </citation>
    <scope>NUCLEOTIDE SEQUENCE [LARGE SCALE GENOMIC DNA]</scope>
    <source>
        <strain evidence="2">KCTC 12847</strain>
    </source>
</reference>
<protein>
    <submittedName>
        <fullName evidence="1">DUF1819 family protein</fullName>
    </submittedName>
</protein>
<dbReference type="InterPro" id="IPR023137">
    <property type="entry name" value="BrxA_sf"/>
</dbReference>
<proteinExistence type="predicted"/>